<gene>
    <name evidence="2" type="ORF">DYBT9623_01353</name>
</gene>
<name>A0ABN7R966_9BACT</name>
<proteinExistence type="predicted"/>
<dbReference type="RefSeq" id="WP_215232758.1">
    <property type="nucleotide sequence ID" value="NZ_CAJRAU010000002.1"/>
</dbReference>
<keyword evidence="3" id="KW-1185">Reference proteome</keyword>
<keyword evidence="1" id="KW-0732">Signal</keyword>
<evidence type="ECO:0000313" key="2">
    <source>
        <dbReference type="EMBL" id="CAG5068621.1"/>
    </source>
</evidence>
<dbReference type="Proteomes" id="UP000679725">
    <property type="component" value="Unassembled WGS sequence"/>
</dbReference>
<dbReference type="EMBL" id="CAJRAU010000002">
    <property type="protein sequence ID" value="CAG5068621.1"/>
    <property type="molecule type" value="Genomic_DNA"/>
</dbReference>
<evidence type="ECO:0000256" key="1">
    <source>
        <dbReference type="SAM" id="SignalP"/>
    </source>
</evidence>
<comment type="caution">
    <text evidence="2">The sequence shown here is derived from an EMBL/GenBank/DDBJ whole genome shotgun (WGS) entry which is preliminary data.</text>
</comment>
<evidence type="ECO:0000313" key="3">
    <source>
        <dbReference type="Proteomes" id="UP000679725"/>
    </source>
</evidence>
<protein>
    <recommendedName>
        <fullName evidence="4">Ig-like domain-containing protein</fullName>
    </recommendedName>
</protein>
<sequence>MKSNFTKLIVAICLFSAAYGQEVAPTSQGNTCQGCLPNEWIKDAGATNFFPSISNEIHFAGLANQPWSPLPDGPAPSFLGSFLSAYVSPIATATCHTNLTGLTPNKKYYLKYNIMASKRASDAGYGETGKLELATLSGGVATPFTSQTTTFTAGVNTSKWISKVLEFTPTVSNVRLTFSGASSTGGFINLDIGFNALTECFAGTDQVTLDATSLKIICGTNTDLGALAQQPPGGAVSVVWFTNPTHSGEKLSNPEAAGIGIFYAFKYDNTLGCYNTNNSTAKVIVSSGCFDLSPTVAINWLNFNEGASRDFVVNVFETIGTSTDTVTTIRLTKPSGYEITYSGQSGISDVFGGIPNGNSEWTFPENANFITARKSTLIQGTQKAAVGFKIKRKNSTLSSLVQNLTAVVIGVASNESDTSNNAAIINISAN</sequence>
<reference evidence="2 3" key="1">
    <citation type="submission" date="2021-04" db="EMBL/GenBank/DDBJ databases">
        <authorList>
            <person name="Rodrigo-Torres L."/>
            <person name="Arahal R. D."/>
            <person name="Lucena T."/>
        </authorList>
    </citation>
    <scope>NUCLEOTIDE SEQUENCE [LARGE SCALE GENOMIC DNA]</scope>
    <source>
        <strain evidence="2 3">CECT 9623</strain>
    </source>
</reference>
<feature type="signal peptide" evidence="1">
    <location>
        <begin position="1"/>
        <end position="20"/>
    </location>
</feature>
<accession>A0ABN7R966</accession>
<feature type="chain" id="PRO_5046021157" description="Ig-like domain-containing protein" evidence="1">
    <location>
        <begin position="21"/>
        <end position="430"/>
    </location>
</feature>
<organism evidence="2 3">
    <name type="scientific">Dyadobacter linearis</name>
    <dbReference type="NCBI Taxonomy" id="2823330"/>
    <lineage>
        <taxon>Bacteria</taxon>
        <taxon>Pseudomonadati</taxon>
        <taxon>Bacteroidota</taxon>
        <taxon>Cytophagia</taxon>
        <taxon>Cytophagales</taxon>
        <taxon>Spirosomataceae</taxon>
        <taxon>Dyadobacter</taxon>
    </lineage>
</organism>
<evidence type="ECO:0008006" key="4">
    <source>
        <dbReference type="Google" id="ProtNLM"/>
    </source>
</evidence>